<keyword evidence="3 11" id="KW-0004">4Fe-4S</keyword>
<dbReference type="GO" id="GO:0045454">
    <property type="term" value="P:cell redox homeostasis"/>
    <property type="evidence" value="ECO:0007669"/>
    <property type="project" value="TreeGrafter"/>
</dbReference>
<dbReference type="AlphaFoldDB" id="A0A2A9EI38"/>
<dbReference type="GO" id="GO:0051539">
    <property type="term" value="F:4 iron, 4 sulfur cluster binding"/>
    <property type="evidence" value="ECO:0007669"/>
    <property type="project" value="UniProtKB-UniRule"/>
</dbReference>
<keyword evidence="10 11" id="KW-0804">Transcription</keyword>
<evidence type="ECO:0000256" key="9">
    <source>
        <dbReference type="ARBA" id="ARBA00023157"/>
    </source>
</evidence>
<sequence length="108" mass="11937">MTQPMPWAADAACASTPPDTLFVRGAAQRSARELCFTCPVRTACLVEALETETEFGVWGGMTERERRALHRRHPDVTDWAAWLAENGHEIETPSLRSARTRAARAVAS</sequence>
<keyword evidence="6 11" id="KW-0411">Iron-sulfur</keyword>
<dbReference type="Proteomes" id="UP000222106">
    <property type="component" value="Unassembled WGS sequence"/>
</dbReference>
<dbReference type="GO" id="GO:0005737">
    <property type="term" value="C:cytoplasm"/>
    <property type="evidence" value="ECO:0007669"/>
    <property type="project" value="UniProtKB-SubCell"/>
</dbReference>
<keyword evidence="5 11" id="KW-0408">Iron</keyword>
<keyword evidence="4 11" id="KW-0479">Metal-binding</keyword>
<evidence type="ECO:0000313" key="13">
    <source>
        <dbReference type="EMBL" id="PFG38266.1"/>
    </source>
</evidence>
<keyword evidence="7 11" id="KW-0805">Transcription regulation</keyword>
<dbReference type="PANTHER" id="PTHR38839:SF7">
    <property type="entry name" value="TRANSCRIPTIONAL REGULATOR WHIB4"/>
    <property type="match status" value="1"/>
</dbReference>
<organism evidence="13 14">
    <name type="scientific">Georgenia soli</name>
    <dbReference type="NCBI Taxonomy" id="638953"/>
    <lineage>
        <taxon>Bacteria</taxon>
        <taxon>Bacillati</taxon>
        <taxon>Actinomycetota</taxon>
        <taxon>Actinomycetes</taxon>
        <taxon>Micrococcales</taxon>
        <taxon>Bogoriellaceae</taxon>
        <taxon>Georgenia</taxon>
    </lineage>
</organism>
<comment type="caution">
    <text evidence="13">The sequence shown here is derived from an EMBL/GenBank/DDBJ whole genome shotgun (WGS) entry which is preliminary data.</text>
</comment>
<feature type="binding site" evidence="11">
    <location>
        <position position="13"/>
    </location>
    <ligand>
        <name>[4Fe-4S] cluster</name>
        <dbReference type="ChEBI" id="CHEBI:49883"/>
    </ligand>
</feature>
<reference evidence="13 14" key="1">
    <citation type="submission" date="2017-10" db="EMBL/GenBank/DDBJ databases">
        <title>Sequencing the genomes of 1000 actinobacteria strains.</title>
        <authorList>
            <person name="Klenk H.-P."/>
        </authorList>
    </citation>
    <scope>NUCLEOTIDE SEQUENCE [LARGE SCALE GENOMIC DNA]</scope>
    <source>
        <strain evidence="13 14">DSM 21838</strain>
    </source>
</reference>
<evidence type="ECO:0000256" key="10">
    <source>
        <dbReference type="ARBA" id="ARBA00023163"/>
    </source>
</evidence>
<feature type="domain" description="4Fe-4S Wbl-type" evidence="12">
    <location>
        <begin position="12"/>
        <end position="68"/>
    </location>
</feature>
<feature type="binding site" evidence="11">
    <location>
        <position position="38"/>
    </location>
    <ligand>
        <name>[4Fe-4S] cluster</name>
        <dbReference type="ChEBI" id="CHEBI:49883"/>
    </ligand>
</feature>
<dbReference type="InterPro" id="IPR003482">
    <property type="entry name" value="Whib"/>
</dbReference>
<dbReference type="GO" id="GO:0047134">
    <property type="term" value="F:protein-disulfide reductase [NAD(P)H] activity"/>
    <property type="evidence" value="ECO:0007669"/>
    <property type="project" value="TreeGrafter"/>
</dbReference>
<keyword evidence="9 11" id="KW-1015">Disulfide bond</keyword>
<keyword evidence="14" id="KW-1185">Reference proteome</keyword>
<comment type="PTM">
    <text evidence="11">Upon Fe-S cluster removal intramolecular disulfide bonds are formed.</text>
</comment>
<evidence type="ECO:0000256" key="8">
    <source>
        <dbReference type="ARBA" id="ARBA00023125"/>
    </source>
</evidence>
<dbReference type="GO" id="GO:0045892">
    <property type="term" value="P:negative regulation of DNA-templated transcription"/>
    <property type="evidence" value="ECO:0007669"/>
    <property type="project" value="TreeGrafter"/>
</dbReference>
<comment type="cofactor">
    <cofactor evidence="11">
        <name>[4Fe-4S] cluster</name>
        <dbReference type="ChEBI" id="CHEBI:49883"/>
    </cofactor>
    <text evidence="11">Binds 1 [4Fe-4S] cluster per subunit. Following nitrosylation of the [4Fe-4S] cluster binds 1 [4Fe-8(NO)] cluster per subunit.</text>
</comment>
<dbReference type="GO" id="GO:0035731">
    <property type="term" value="F:dinitrosyl-iron complex binding"/>
    <property type="evidence" value="ECO:0007669"/>
    <property type="project" value="UniProtKB-UniRule"/>
</dbReference>
<dbReference type="RefSeq" id="WP_425432725.1">
    <property type="nucleotide sequence ID" value="NZ_PDJI01000004.1"/>
</dbReference>
<dbReference type="PROSITE" id="PS51674">
    <property type="entry name" value="4FE4S_WBL"/>
    <property type="match status" value="1"/>
</dbReference>
<evidence type="ECO:0000313" key="14">
    <source>
        <dbReference type="Proteomes" id="UP000222106"/>
    </source>
</evidence>
<dbReference type="InterPro" id="IPR034768">
    <property type="entry name" value="4FE4S_WBL"/>
</dbReference>
<dbReference type="PANTHER" id="PTHR38839">
    <property type="entry name" value="TRANSCRIPTIONAL REGULATOR WHID-RELATED"/>
    <property type="match status" value="1"/>
</dbReference>
<dbReference type="EMBL" id="PDJI01000004">
    <property type="protein sequence ID" value="PFG38266.1"/>
    <property type="molecule type" value="Genomic_DNA"/>
</dbReference>
<comment type="subcellular location">
    <subcellularLocation>
        <location evidence="1 11">Cytoplasm</location>
    </subcellularLocation>
</comment>
<proteinExistence type="inferred from homology"/>
<evidence type="ECO:0000256" key="5">
    <source>
        <dbReference type="ARBA" id="ARBA00023004"/>
    </source>
</evidence>
<dbReference type="GO" id="GO:0046872">
    <property type="term" value="F:metal ion binding"/>
    <property type="evidence" value="ECO:0007669"/>
    <property type="project" value="UniProtKB-KW"/>
</dbReference>
<evidence type="ECO:0000259" key="12">
    <source>
        <dbReference type="PROSITE" id="PS51674"/>
    </source>
</evidence>
<evidence type="ECO:0000256" key="3">
    <source>
        <dbReference type="ARBA" id="ARBA00022485"/>
    </source>
</evidence>
<dbReference type="GO" id="GO:0003677">
    <property type="term" value="F:DNA binding"/>
    <property type="evidence" value="ECO:0007669"/>
    <property type="project" value="UniProtKB-UniRule"/>
</dbReference>
<accession>A0A2A9EI38</accession>
<keyword evidence="8 11" id="KW-0238">DNA-binding</keyword>
<evidence type="ECO:0000256" key="2">
    <source>
        <dbReference type="ARBA" id="ARBA00006597"/>
    </source>
</evidence>
<feature type="binding site" evidence="11">
    <location>
        <position position="44"/>
    </location>
    <ligand>
        <name>[4Fe-4S] cluster</name>
        <dbReference type="ChEBI" id="CHEBI:49883"/>
    </ligand>
</feature>
<protein>
    <recommendedName>
        <fullName evidence="11">Transcriptional regulator WhiB</fullName>
    </recommendedName>
</protein>
<feature type="binding site" evidence="11">
    <location>
        <position position="35"/>
    </location>
    <ligand>
        <name>[4Fe-4S] cluster</name>
        <dbReference type="ChEBI" id="CHEBI:49883"/>
    </ligand>
</feature>
<evidence type="ECO:0000256" key="4">
    <source>
        <dbReference type="ARBA" id="ARBA00022723"/>
    </source>
</evidence>
<evidence type="ECO:0000256" key="11">
    <source>
        <dbReference type="HAMAP-Rule" id="MF_01479"/>
    </source>
</evidence>
<dbReference type="Pfam" id="PF02467">
    <property type="entry name" value="Whib"/>
    <property type="match status" value="1"/>
</dbReference>
<gene>
    <name evidence="11" type="primary">whiB</name>
    <name evidence="13" type="ORF">ATJ97_0739</name>
</gene>
<comment type="PTM">
    <text evidence="11">The Fe-S cluster can be nitrosylated by nitric oxide (NO).</text>
</comment>
<keyword evidence="11" id="KW-0963">Cytoplasm</keyword>
<name>A0A2A9EI38_9MICO</name>
<evidence type="ECO:0000256" key="6">
    <source>
        <dbReference type="ARBA" id="ARBA00023014"/>
    </source>
</evidence>
<comment type="function">
    <text evidence="11">Acts as a transcriptional regulator. Probably redox-responsive. The apo- but not holo-form probably binds DNA.</text>
</comment>
<evidence type="ECO:0000256" key="1">
    <source>
        <dbReference type="ARBA" id="ARBA00004496"/>
    </source>
</evidence>
<evidence type="ECO:0000256" key="7">
    <source>
        <dbReference type="ARBA" id="ARBA00023015"/>
    </source>
</evidence>
<dbReference type="HAMAP" id="MF_01479">
    <property type="entry name" value="WhiB"/>
    <property type="match status" value="1"/>
</dbReference>
<comment type="similarity">
    <text evidence="2 11">Belongs to the WhiB family.</text>
</comment>